<protein>
    <recommendedName>
        <fullName evidence="8">Homeobox domain-containing protein</fullName>
    </recommendedName>
</protein>
<evidence type="ECO:0000256" key="3">
    <source>
        <dbReference type="ARBA" id="ARBA00023155"/>
    </source>
</evidence>
<dbReference type="CDD" id="cd00086">
    <property type="entry name" value="homeodomain"/>
    <property type="match status" value="1"/>
</dbReference>
<dbReference type="PROSITE" id="PS50071">
    <property type="entry name" value="HOMEOBOX_2"/>
    <property type="match status" value="1"/>
</dbReference>
<accession>A0A0C9VKP1</accession>
<evidence type="ECO:0000256" key="5">
    <source>
        <dbReference type="PROSITE-ProRule" id="PRU00108"/>
    </source>
</evidence>
<dbReference type="PANTHER" id="PTHR46123">
    <property type="entry name" value="MIX-TYPE HOMEOBOX GENE 1-RELATED"/>
    <property type="match status" value="1"/>
</dbReference>
<feature type="region of interest" description="Disordered" evidence="7">
    <location>
        <begin position="238"/>
        <end position="271"/>
    </location>
</feature>
<dbReference type="PANTHER" id="PTHR46123:SF3">
    <property type="entry name" value="DOUBLE HOMEOBOX PROTEIN 1-RELATED"/>
    <property type="match status" value="1"/>
</dbReference>
<dbReference type="AlphaFoldDB" id="A0A0C9VKP1"/>
<dbReference type="EMBL" id="KN837131">
    <property type="protein sequence ID" value="KIJ42252.1"/>
    <property type="molecule type" value="Genomic_DNA"/>
</dbReference>
<feature type="compositionally biased region" description="Pro residues" evidence="7">
    <location>
        <begin position="127"/>
        <end position="136"/>
    </location>
</feature>
<feature type="region of interest" description="Disordered" evidence="7">
    <location>
        <begin position="27"/>
        <end position="47"/>
    </location>
</feature>
<dbReference type="SUPFAM" id="SSF46689">
    <property type="entry name" value="Homeodomain-like"/>
    <property type="match status" value="1"/>
</dbReference>
<dbReference type="OrthoDB" id="6159439at2759"/>
<evidence type="ECO:0000256" key="1">
    <source>
        <dbReference type="ARBA" id="ARBA00004123"/>
    </source>
</evidence>
<evidence type="ECO:0000313" key="10">
    <source>
        <dbReference type="Proteomes" id="UP000054279"/>
    </source>
</evidence>
<keyword evidence="3 5" id="KW-0371">Homeobox</keyword>
<feature type="compositionally biased region" description="Acidic residues" evidence="7">
    <location>
        <begin position="238"/>
        <end position="250"/>
    </location>
</feature>
<dbReference type="SMART" id="SM00389">
    <property type="entry name" value="HOX"/>
    <property type="match status" value="1"/>
</dbReference>
<keyword evidence="4 5" id="KW-0539">Nucleus</keyword>
<keyword evidence="2 5" id="KW-0238">DNA-binding</keyword>
<dbReference type="InterPro" id="IPR017970">
    <property type="entry name" value="Homeobox_CS"/>
</dbReference>
<evidence type="ECO:0000313" key="9">
    <source>
        <dbReference type="EMBL" id="KIJ42252.1"/>
    </source>
</evidence>
<evidence type="ECO:0000256" key="6">
    <source>
        <dbReference type="RuleBase" id="RU000682"/>
    </source>
</evidence>
<evidence type="ECO:0000259" key="8">
    <source>
        <dbReference type="PROSITE" id="PS50071"/>
    </source>
</evidence>
<dbReference type="HOGENOM" id="CLU_1027351_0_0_1"/>
<dbReference type="GO" id="GO:0000981">
    <property type="term" value="F:DNA-binding transcription factor activity, RNA polymerase II-specific"/>
    <property type="evidence" value="ECO:0007669"/>
    <property type="project" value="InterPro"/>
</dbReference>
<proteinExistence type="predicted"/>
<dbReference type="GO" id="GO:0000977">
    <property type="term" value="F:RNA polymerase II transcription regulatory region sequence-specific DNA binding"/>
    <property type="evidence" value="ECO:0007669"/>
    <property type="project" value="TreeGrafter"/>
</dbReference>
<dbReference type="PROSITE" id="PS00027">
    <property type="entry name" value="HOMEOBOX_1"/>
    <property type="match status" value="1"/>
</dbReference>
<evidence type="ECO:0000256" key="7">
    <source>
        <dbReference type="SAM" id="MobiDB-lite"/>
    </source>
</evidence>
<dbReference type="InterPro" id="IPR051306">
    <property type="entry name" value="Homeobox_regulator"/>
</dbReference>
<dbReference type="InterPro" id="IPR009057">
    <property type="entry name" value="Homeodomain-like_sf"/>
</dbReference>
<dbReference type="InterPro" id="IPR001356">
    <property type="entry name" value="HD"/>
</dbReference>
<evidence type="ECO:0000256" key="4">
    <source>
        <dbReference type="ARBA" id="ARBA00023242"/>
    </source>
</evidence>
<sequence length="271" mass="30684">MDSYDLPIDMSQTRSAFELRQEVRQAMGLTNTTKSSRRPPHKTTEAQKRILLAEFEKEPNPSAEKRDELARRLNVERRIIKNWFSNQRALRRKTGQGYRGWNSNSSQSGDERDPNMEAEDDEDTMPLVPPASPPQTGPSSPDSSYPPSPISTPAQPVFRQTTNSFILTRPLLPKPSHDVQSAYVSPLSYMEDRHSHSRSSPSNQSSLMWVPYPPKSLHSYPLFENQGTYHAISIPSMDEVETESDSDMDHDDTNIPTFGYPTSAMRSSLNL</sequence>
<gene>
    <name evidence="9" type="ORF">M422DRAFT_254659</name>
</gene>
<name>A0A0C9VKP1_SPHS4</name>
<dbReference type="Pfam" id="PF00046">
    <property type="entry name" value="Homeodomain"/>
    <property type="match status" value="1"/>
</dbReference>
<evidence type="ECO:0000256" key="2">
    <source>
        <dbReference type="ARBA" id="ARBA00023125"/>
    </source>
</evidence>
<organism evidence="9 10">
    <name type="scientific">Sphaerobolus stellatus (strain SS14)</name>
    <dbReference type="NCBI Taxonomy" id="990650"/>
    <lineage>
        <taxon>Eukaryota</taxon>
        <taxon>Fungi</taxon>
        <taxon>Dikarya</taxon>
        <taxon>Basidiomycota</taxon>
        <taxon>Agaricomycotina</taxon>
        <taxon>Agaricomycetes</taxon>
        <taxon>Phallomycetidae</taxon>
        <taxon>Geastrales</taxon>
        <taxon>Sphaerobolaceae</taxon>
        <taxon>Sphaerobolus</taxon>
    </lineage>
</organism>
<dbReference type="GO" id="GO:0005634">
    <property type="term" value="C:nucleus"/>
    <property type="evidence" value="ECO:0007669"/>
    <property type="project" value="UniProtKB-SubCell"/>
</dbReference>
<dbReference type="Proteomes" id="UP000054279">
    <property type="component" value="Unassembled WGS sequence"/>
</dbReference>
<feature type="region of interest" description="Disordered" evidence="7">
    <location>
        <begin position="94"/>
        <end position="156"/>
    </location>
</feature>
<comment type="subcellular location">
    <subcellularLocation>
        <location evidence="1 5 6">Nucleus</location>
    </subcellularLocation>
</comment>
<keyword evidence="10" id="KW-1185">Reference proteome</keyword>
<feature type="DNA-binding region" description="Homeobox" evidence="5">
    <location>
        <begin position="36"/>
        <end position="95"/>
    </location>
</feature>
<reference evidence="9 10" key="1">
    <citation type="submission" date="2014-06" db="EMBL/GenBank/DDBJ databases">
        <title>Evolutionary Origins and Diversification of the Mycorrhizal Mutualists.</title>
        <authorList>
            <consortium name="DOE Joint Genome Institute"/>
            <consortium name="Mycorrhizal Genomics Consortium"/>
            <person name="Kohler A."/>
            <person name="Kuo A."/>
            <person name="Nagy L.G."/>
            <person name="Floudas D."/>
            <person name="Copeland A."/>
            <person name="Barry K.W."/>
            <person name="Cichocki N."/>
            <person name="Veneault-Fourrey C."/>
            <person name="LaButti K."/>
            <person name="Lindquist E.A."/>
            <person name="Lipzen A."/>
            <person name="Lundell T."/>
            <person name="Morin E."/>
            <person name="Murat C."/>
            <person name="Riley R."/>
            <person name="Ohm R."/>
            <person name="Sun H."/>
            <person name="Tunlid A."/>
            <person name="Henrissat B."/>
            <person name="Grigoriev I.V."/>
            <person name="Hibbett D.S."/>
            <person name="Martin F."/>
        </authorList>
    </citation>
    <scope>NUCLEOTIDE SEQUENCE [LARGE SCALE GENOMIC DNA]</scope>
    <source>
        <strain evidence="9 10">SS14</strain>
    </source>
</reference>
<feature type="domain" description="Homeobox" evidence="8">
    <location>
        <begin position="34"/>
        <end position="94"/>
    </location>
</feature>
<dbReference type="Gene3D" id="1.10.10.60">
    <property type="entry name" value="Homeodomain-like"/>
    <property type="match status" value="1"/>
</dbReference>